<evidence type="ECO:0000313" key="7">
    <source>
        <dbReference type="EMBL" id="KAJ9586133.1"/>
    </source>
</evidence>
<keyword evidence="8" id="KW-1185">Reference proteome</keyword>
<proteinExistence type="inferred from homology"/>
<evidence type="ECO:0008006" key="9">
    <source>
        <dbReference type="Google" id="ProtNLM"/>
    </source>
</evidence>
<dbReference type="Proteomes" id="UP001233999">
    <property type="component" value="Unassembled WGS sequence"/>
</dbReference>
<name>A0AAD7ZUJ8_DIPPU</name>
<sequence>VVMATRAVVIVKTLFKKYPMASNAVVYGTLITGAEFTQQTVTKKILVTDTPPQPIDTGSLGRYAIMGTLIYPNVLYLWYRWLDRRYVGTAIKTVSKKLLLDQFVLTPPLLCAFYIIMSAMERKPDIFEECRKKLIPTFETSCMFWLPAQTINFIFVPPVARVVYVGTCAFAWVNILVWIKRQEY</sequence>
<keyword evidence="4 6" id="KW-1133">Transmembrane helix</keyword>
<keyword evidence="3 6" id="KW-0812">Transmembrane</keyword>
<dbReference type="EMBL" id="JASPKZ010007201">
    <property type="protein sequence ID" value="KAJ9586133.1"/>
    <property type="molecule type" value="Genomic_DNA"/>
</dbReference>
<feature type="transmembrane region" description="Helical" evidence="6">
    <location>
        <begin position="99"/>
        <end position="117"/>
    </location>
</feature>
<dbReference type="AlphaFoldDB" id="A0AAD7ZUJ8"/>
<evidence type="ECO:0000256" key="2">
    <source>
        <dbReference type="ARBA" id="ARBA00006824"/>
    </source>
</evidence>
<dbReference type="GO" id="GO:0016020">
    <property type="term" value="C:membrane"/>
    <property type="evidence" value="ECO:0007669"/>
    <property type="project" value="UniProtKB-SubCell"/>
</dbReference>
<keyword evidence="5 6" id="KW-0472">Membrane</keyword>
<protein>
    <recommendedName>
        <fullName evidence="9">Mpv17-like protein</fullName>
    </recommendedName>
</protein>
<dbReference type="InterPro" id="IPR007248">
    <property type="entry name" value="Mpv17_PMP22"/>
</dbReference>
<comment type="similarity">
    <text evidence="2 6">Belongs to the peroxisomal membrane protein PXMP2/4 family.</text>
</comment>
<dbReference type="PANTHER" id="PTHR11266">
    <property type="entry name" value="PEROXISOMAL MEMBRANE PROTEIN 2, PXMP2 MPV17"/>
    <property type="match status" value="1"/>
</dbReference>
<evidence type="ECO:0000256" key="3">
    <source>
        <dbReference type="ARBA" id="ARBA00022692"/>
    </source>
</evidence>
<reference evidence="7" key="2">
    <citation type="submission" date="2023-05" db="EMBL/GenBank/DDBJ databases">
        <authorList>
            <person name="Fouks B."/>
        </authorList>
    </citation>
    <scope>NUCLEOTIDE SEQUENCE</scope>
    <source>
        <strain evidence="7">Stay&amp;Tobe</strain>
        <tissue evidence="7">Testes</tissue>
    </source>
</reference>
<evidence type="ECO:0000256" key="6">
    <source>
        <dbReference type="RuleBase" id="RU363053"/>
    </source>
</evidence>
<feature type="transmembrane region" description="Helical" evidence="6">
    <location>
        <begin position="162"/>
        <end position="179"/>
    </location>
</feature>
<feature type="transmembrane region" description="Helical" evidence="6">
    <location>
        <begin position="60"/>
        <end position="79"/>
    </location>
</feature>
<evidence type="ECO:0000256" key="5">
    <source>
        <dbReference type="ARBA" id="ARBA00023136"/>
    </source>
</evidence>
<organism evidence="7 8">
    <name type="scientific">Diploptera punctata</name>
    <name type="common">Pacific beetle cockroach</name>
    <dbReference type="NCBI Taxonomy" id="6984"/>
    <lineage>
        <taxon>Eukaryota</taxon>
        <taxon>Metazoa</taxon>
        <taxon>Ecdysozoa</taxon>
        <taxon>Arthropoda</taxon>
        <taxon>Hexapoda</taxon>
        <taxon>Insecta</taxon>
        <taxon>Pterygota</taxon>
        <taxon>Neoptera</taxon>
        <taxon>Polyneoptera</taxon>
        <taxon>Dictyoptera</taxon>
        <taxon>Blattodea</taxon>
        <taxon>Blaberoidea</taxon>
        <taxon>Blaberidae</taxon>
        <taxon>Diplopterinae</taxon>
        <taxon>Diploptera</taxon>
    </lineage>
</organism>
<comment type="caution">
    <text evidence="7">The sequence shown here is derived from an EMBL/GenBank/DDBJ whole genome shotgun (WGS) entry which is preliminary data.</text>
</comment>
<gene>
    <name evidence="7" type="ORF">L9F63_020223</name>
</gene>
<evidence type="ECO:0000256" key="1">
    <source>
        <dbReference type="ARBA" id="ARBA00004141"/>
    </source>
</evidence>
<dbReference type="PANTHER" id="PTHR11266:SF85">
    <property type="entry name" value="MPV17-LIKE PROTEIN"/>
    <property type="match status" value="1"/>
</dbReference>
<dbReference type="Pfam" id="PF04117">
    <property type="entry name" value="Mpv17_PMP22"/>
    <property type="match status" value="1"/>
</dbReference>
<evidence type="ECO:0000313" key="8">
    <source>
        <dbReference type="Proteomes" id="UP001233999"/>
    </source>
</evidence>
<accession>A0AAD7ZUJ8</accession>
<reference evidence="7" key="1">
    <citation type="journal article" date="2023" name="IScience">
        <title>Live-bearing cockroach genome reveals convergent evolutionary mechanisms linked to viviparity in insects and beyond.</title>
        <authorList>
            <person name="Fouks B."/>
            <person name="Harrison M.C."/>
            <person name="Mikhailova A.A."/>
            <person name="Marchal E."/>
            <person name="English S."/>
            <person name="Carruthers M."/>
            <person name="Jennings E.C."/>
            <person name="Chiamaka E.L."/>
            <person name="Frigard R.A."/>
            <person name="Pippel M."/>
            <person name="Attardo G.M."/>
            <person name="Benoit J.B."/>
            <person name="Bornberg-Bauer E."/>
            <person name="Tobe S.S."/>
        </authorList>
    </citation>
    <scope>NUCLEOTIDE SEQUENCE</scope>
    <source>
        <strain evidence="7">Stay&amp;Tobe</strain>
    </source>
</reference>
<comment type="subcellular location">
    <subcellularLocation>
        <location evidence="1">Membrane</location>
        <topology evidence="1">Multi-pass membrane protein</topology>
    </subcellularLocation>
</comment>
<evidence type="ECO:0000256" key="4">
    <source>
        <dbReference type="ARBA" id="ARBA00022989"/>
    </source>
</evidence>
<feature type="non-terminal residue" evidence="7">
    <location>
        <position position="184"/>
    </location>
</feature>
<dbReference type="GO" id="GO:0005739">
    <property type="term" value="C:mitochondrion"/>
    <property type="evidence" value="ECO:0007669"/>
    <property type="project" value="TreeGrafter"/>
</dbReference>